<evidence type="ECO:0000313" key="1">
    <source>
        <dbReference type="EMBL" id="MPC50092.1"/>
    </source>
</evidence>
<dbReference type="Proteomes" id="UP000324222">
    <property type="component" value="Unassembled WGS sequence"/>
</dbReference>
<reference evidence="1 2" key="1">
    <citation type="submission" date="2019-05" db="EMBL/GenBank/DDBJ databases">
        <title>Another draft genome of Portunus trituberculatus and its Hox gene families provides insights of decapod evolution.</title>
        <authorList>
            <person name="Jeong J.-H."/>
            <person name="Song I."/>
            <person name="Kim S."/>
            <person name="Choi T."/>
            <person name="Kim D."/>
            <person name="Ryu S."/>
            <person name="Kim W."/>
        </authorList>
    </citation>
    <scope>NUCLEOTIDE SEQUENCE [LARGE SCALE GENOMIC DNA]</scope>
    <source>
        <tissue evidence="1">Muscle</tissue>
    </source>
</reference>
<organism evidence="1 2">
    <name type="scientific">Portunus trituberculatus</name>
    <name type="common">Swimming crab</name>
    <name type="synonym">Neptunus trituberculatus</name>
    <dbReference type="NCBI Taxonomy" id="210409"/>
    <lineage>
        <taxon>Eukaryota</taxon>
        <taxon>Metazoa</taxon>
        <taxon>Ecdysozoa</taxon>
        <taxon>Arthropoda</taxon>
        <taxon>Crustacea</taxon>
        <taxon>Multicrustacea</taxon>
        <taxon>Malacostraca</taxon>
        <taxon>Eumalacostraca</taxon>
        <taxon>Eucarida</taxon>
        <taxon>Decapoda</taxon>
        <taxon>Pleocyemata</taxon>
        <taxon>Brachyura</taxon>
        <taxon>Eubrachyura</taxon>
        <taxon>Portunoidea</taxon>
        <taxon>Portunidae</taxon>
        <taxon>Portuninae</taxon>
        <taxon>Portunus</taxon>
    </lineage>
</organism>
<comment type="caution">
    <text evidence="1">The sequence shown here is derived from an EMBL/GenBank/DDBJ whole genome shotgun (WGS) entry which is preliminary data.</text>
</comment>
<accession>A0A5B7FU62</accession>
<dbReference type="EMBL" id="VSRR010009273">
    <property type="protein sequence ID" value="MPC50092.1"/>
    <property type="molecule type" value="Genomic_DNA"/>
</dbReference>
<name>A0A5B7FU62_PORTR</name>
<sequence>METFLHTMMGSGMAASPWKANPARDIRARCTEVGWQTEVGKAIEKRVDESAIGFRSSCWGCGERGHRQTYQLKPYSHVVQNVVVMAISQLPALPTRTLCKWETNPGWTREPEPSPYLLCPMLCNLPSRICPMEGLLEAPQPLCGVTGHCAPLRSPVKVRLSVGGSEEVLPVYIAEMKDPCLLGLDYLRKNQKLRIHGAEVPLSLGVDLAEVVPAERVRPASGTASKVPCEPAKRTAWREDAAGSYRVLQANSSREFTGQEERCGNDDLKQREDEDLAPLLEWMEISERPVWPMVAPKSHVTKYLWQQWALLRLEGGVLQRSWDDAHGRHS</sequence>
<protein>
    <submittedName>
        <fullName evidence="1">Uncharacterized protein</fullName>
    </submittedName>
</protein>
<gene>
    <name evidence="1" type="ORF">E2C01_043913</name>
</gene>
<proteinExistence type="predicted"/>
<evidence type="ECO:0000313" key="2">
    <source>
        <dbReference type="Proteomes" id="UP000324222"/>
    </source>
</evidence>
<keyword evidence="2" id="KW-1185">Reference proteome</keyword>
<dbReference type="AlphaFoldDB" id="A0A5B7FU62"/>